<dbReference type="RefSeq" id="WP_143855785.1">
    <property type="nucleotide sequence ID" value="NZ_CP041730.1"/>
</dbReference>
<proteinExistence type="predicted"/>
<keyword evidence="3" id="KW-1185">Reference proteome</keyword>
<evidence type="ECO:0000256" key="1">
    <source>
        <dbReference type="SAM" id="MobiDB-lite"/>
    </source>
</evidence>
<dbReference type="Proteomes" id="UP000317550">
    <property type="component" value="Chromosome"/>
</dbReference>
<gene>
    <name evidence="2" type="ORF">FNU76_00055</name>
</gene>
<organism evidence="2 3">
    <name type="scientific">Chitinimonas arctica</name>
    <dbReference type="NCBI Taxonomy" id="2594795"/>
    <lineage>
        <taxon>Bacteria</taxon>
        <taxon>Pseudomonadati</taxon>
        <taxon>Pseudomonadota</taxon>
        <taxon>Betaproteobacteria</taxon>
        <taxon>Neisseriales</taxon>
        <taxon>Chitinibacteraceae</taxon>
        <taxon>Chitinimonas</taxon>
    </lineage>
</organism>
<sequence>MTTIQPHASGPISLENLPERDRSENKAINHRRAQHEDDPGRAPDGLPERKQAGRDSTGASNGAKRAAKEAVFNLMQIREALDGLASDNDTLTAIQKRSSGATMTADEQARYANFEATRQNYANNHRYYSSLRQQHPELMRLPDQPSPSDYSDRAVLARNNRGEATLAAMSSSDSPHRGDSKKYFAWGFNVG</sequence>
<evidence type="ECO:0000313" key="2">
    <source>
        <dbReference type="EMBL" id="QDQ24860.1"/>
    </source>
</evidence>
<protein>
    <submittedName>
        <fullName evidence="2">Uncharacterized protein</fullName>
    </submittedName>
</protein>
<evidence type="ECO:0000313" key="3">
    <source>
        <dbReference type="Proteomes" id="UP000317550"/>
    </source>
</evidence>
<dbReference type="AlphaFoldDB" id="A0A516S9M3"/>
<feature type="compositionally biased region" description="Basic and acidic residues" evidence="1">
    <location>
        <begin position="34"/>
        <end position="53"/>
    </location>
</feature>
<accession>A0A516S9M3</accession>
<dbReference type="EMBL" id="CP041730">
    <property type="protein sequence ID" value="QDQ24860.1"/>
    <property type="molecule type" value="Genomic_DNA"/>
</dbReference>
<feature type="region of interest" description="Disordered" evidence="1">
    <location>
        <begin position="1"/>
        <end position="65"/>
    </location>
</feature>
<reference evidence="3" key="1">
    <citation type="submission" date="2019-07" db="EMBL/GenBank/DDBJ databases">
        <title>Chitinimonas sp. nov., isolated from Ny-Alesund, arctica soil.</title>
        <authorList>
            <person name="Xu Q."/>
            <person name="Peng F."/>
        </authorList>
    </citation>
    <scope>NUCLEOTIDE SEQUENCE [LARGE SCALE GENOMIC DNA]</scope>
    <source>
        <strain evidence="3">R3-44</strain>
    </source>
</reference>
<name>A0A516S9M3_9NEIS</name>
<feature type="compositionally biased region" description="Basic and acidic residues" evidence="1">
    <location>
        <begin position="17"/>
        <end position="27"/>
    </location>
</feature>
<dbReference type="KEGG" id="cari:FNU76_00055"/>